<reference evidence="2 3" key="1">
    <citation type="journal article" date="2021" name="Front. Microbiol.">
        <title>Comprehensive Comparative Genomics and Phenotyping of Methylobacterium Species.</title>
        <authorList>
            <person name="Alessa O."/>
            <person name="Ogura Y."/>
            <person name="Fujitani Y."/>
            <person name="Takami H."/>
            <person name="Hayashi T."/>
            <person name="Sahin N."/>
            <person name="Tani A."/>
        </authorList>
    </citation>
    <scope>NUCLEOTIDE SEQUENCE [LARGE SCALE GENOMIC DNA]</scope>
    <source>
        <strain evidence="2 3">DSM 23679</strain>
    </source>
</reference>
<evidence type="ECO:0000313" key="3">
    <source>
        <dbReference type="Proteomes" id="UP001055117"/>
    </source>
</evidence>
<proteinExistence type="predicted"/>
<name>A0ABQ4QE16_9HYPH</name>
<accession>A0ABQ4QE16</accession>
<gene>
    <name evidence="2" type="ORF">AFCDBAGC_1322</name>
</gene>
<dbReference type="InterPro" id="IPR031321">
    <property type="entry name" value="UCP012641"/>
</dbReference>
<evidence type="ECO:0000259" key="1">
    <source>
        <dbReference type="Pfam" id="PF10005"/>
    </source>
</evidence>
<dbReference type="Proteomes" id="UP001055117">
    <property type="component" value="Unassembled WGS sequence"/>
</dbReference>
<comment type="caution">
    <text evidence="2">The sequence shown here is derived from an EMBL/GenBank/DDBJ whole genome shotgun (WGS) entry which is preliminary data.</text>
</comment>
<dbReference type="InterPro" id="IPR011201">
    <property type="entry name" value="Zinc-ribbon_6_bact"/>
</dbReference>
<evidence type="ECO:0000313" key="2">
    <source>
        <dbReference type="EMBL" id="GJD43470.1"/>
    </source>
</evidence>
<sequence length="395" mass="44582">MKIFQCQACDQPLTFESTACDSCQRRLGYVCEVHEISALEPSGQSAHPGSGAAQTFHAYARPGPRYRFCANARHAACNWLVPDDALETFCVTCRHNRVVPDLTLAWNLTRWRQVEAAKHRLFYSLLRLDLPLATRAAYTDGLAFDFLVDPSESFLIGPPVLTGHLNGLISMNIAEADDVERERRRIRFGEHYRTLLGHFRHEIGHYFWYLLVQNSPHLWTFRNLFGDESLNYVGALQTHYAHGAPSDWEESYVSAYATSHPWEDFAETWAHYLHIVDTVETASTFALQLRPQLRRGPSEPVVIDFDPYRTPDLDKLIAAWLPLTYAVNSLSRSMGQPDLYPFRLTPAVIAKLAFVHERIYAVRGDMGPQAGAEAGADILRAVIAGLRQKVAVPNA</sequence>
<dbReference type="EMBL" id="BPQG01000016">
    <property type="protein sequence ID" value="GJD43470.1"/>
    <property type="molecule type" value="Genomic_DNA"/>
</dbReference>
<dbReference type="Pfam" id="PF10005">
    <property type="entry name" value="Zn_ribbon_DZR_6"/>
    <property type="match status" value="1"/>
</dbReference>
<feature type="domain" description="Zinc-ribbon" evidence="1">
    <location>
        <begin position="4"/>
        <end position="103"/>
    </location>
</feature>
<organism evidence="2 3">
    <name type="scientific">Methylobacterium cerastii</name>
    <dbReference type="NCBI Taxonomy" id="932741"/>
    <lineage>
        <taxon>Bacteria</taxon>
        <taxon>Pseudomonadati</taxon>
        <taxon>Pseudomonadota</taxon>
        <taxon>Alphaproteobacteria</taxon>
        <taxon>Hyphomicrobiales</taxon>
        <taxon>Methylobacteriaceae</taxon>
        <taxon>Methylobacterium</taxon>
    </lineage>
</organism>
<keyword evidence="3" id="KW-1185">Reference proteome</keyword>
<dbReference type="RefSeq" id="WP_238271526.1">
    <property type="nucleotide sequence ID" value="NZ_BPQG01000016.1"/>
</dbReference>
<dbReference type="PIRSF" id="PIRSF012641">
    <property type="entry name" value="UCP012641"/>
    <property type="match status" value="1"/>
</dbReference>
<dbReference type="Gene3D" id="3.40.390.70">
    <property type="match status" value="1"/>
</dbReference>
<protein>
    <recommendedName>
        <fullName evidence="1">Zinc-ribbon domain-containing protein</fullName>
    </recommendedName>
</protein>
<dbReference type="Pfam" id="PF15887">
    <property type="entry name" value="Peptidase_Mx"/>
    <property type="match status" value="1"/>
</dbReference>